<evidence type="ECO:0000259" key="4">
    <source>
        <dbReference type="SMART" id="SM00382"/>
    </source>
</evidence>
<evidence type="ECO:0000256" key="2">
    <source>
        <dbReference type="ARBA" id="ARBA00022840"/>
    </source>
</evidence>
<dbReference type="EMBL" id="LUUJ01000084">
    <property type="protein sequence ID" value="OAI15171.1"/>
    <property type="molecule type" value="Genomic_DNA"/>
</dbReference>
<dbReference type="CDD" id="cd00009">
    <property type="entry name" value="AAA"/>
    <property type="match status" value="1"/>
</dbReference>
<dbReference type="GO" id="GO:0005524">
    <property type="term" value="F:ATP binding"/>
    <property type="evidence" value="ECO:0007669"/>
    <property type="project" value="UniProtKB-KW"/>
</dbReference>
<feature type="domain" description="AAA+ ATPase" evidence="4">
    <location>
        <begin position="51"/>
        <end position="192"/>
    </location>
</feature>
<dbReference type="Proteomes" id="UP000077857">
    <property type="component" value="Unassembled WGS sequence"/>
</dbReference>
<dbReference type="SUPFAM" id="SSF52540">
    <property type="entry name" value="P-loop containing nucleoside triphosphate hydrolases"/>
    <property type="match status" value="1"/>
</dbReference>
<comment type="similarity">
    <text evidence="3">Belongs to the MoxR family.</text>
</comment>
<gene>
    <name evidence="5" type="ORF">A1507_14565</name>
</gene>
<keyword evidence="1" id="KW-0547">Nucleotide-binding</keyword>
<reference evidence="5 6" key="1">
    <citation type="submission" date="2016-03" db="EMBL/GenBank/DDBJ databases">
        <authorList>
            <person name="Ploux O."/>
        </authorList>
    </citation>
    <scope>NUCLEOTIDE SEQUENCE [LARGE SCALE GENOMIC DNA]</scope>
    <source>
        <strain evidence="5 6">R-45378</strain>
    </source>
</reference>
<dbReference type="InterPro" id="IPR011703">
    <property type="entry name" value="ATPase_AAA-3"/>
</dbReference>
<dbReference type="AlphaFoldDB" id="A0A177NBF9"/>
<evidence type="ECO:0000256" key="1">
    <source>
        <dbReference type="ARBA" id="ARBA00022741"/>
    </source>
</evidence>
<dbReference type="InterPro" id="IPR027417">
    <property type="entry name" value="P-loop_NTPase"/>
</dbReference>
<dbReference type="PANTHER" id="PTHR42759:SF5">
    <property type="entry name" value="METHANOL DEHYDROGENASE REGULATOR"/>
    <property type="match status" value="1"/>
</dbReference>
<organism evidence="5 6">
    <name type="scientific">Methylomonas koyamae</name>
    <dbReference type="NCBI Taxonomy" id="702114"/>
    <lineage>
        <taxon>Bacteria</taxon>
        <taxon>Pseudomonadati</taxon>
        <taxon>Pseudomonadota</taxon>
        <taxon>Gammaproteobacteria</taxon>
        <taxon>Methylococcales</taxon>
        <taxon>Methylococcaceae</taxon>
        <taxon>Methylomonas</taxon>
    </lineage>
</organism>
<proteinExistence type="inferred from homology"/>
<evidence type="ECO:0000313" key="6">
    <source>
        <dbReference type="Proteomes" id="UP000077857"/>
    </source>
</evidence>
<evidence type="ECO:0000256" key="3">
    <source>
        <dbReference type="ARBA" id="ARBA00061607"/>
    </source>
</evidence>
<protein>
    <submittedName>
        <fullName evidence="5">AAA family ATPase</fullName>
    </submittedName>
</protein>
<dbReference type="Gene3D" id="3.40.50.300">
    <property type="entry name" value="P-loop containing nucleotide triphosphate hydrolases"/>
    <property type="match status" value="1"/>
</dbReference>
<dbReference type="PANTHER" id="PTHR42759">
    <property type="entry name" value="MOXR FAMILY PROTEIN"/>
    <property type="match status" value="1"/>
</dbReference>
<dbReference type="Pfam" id="PF17863">
    <property type="entry name" value="AAA_lid_2"/>
    <property type="match status" value="1"/>
</dbReference>
<dbReference type="GO" id="GO:0016887">
    <property type="term" value="F:ATP hydrolysis activity"/>
    <property type="evidence" value="ECO:0007669"/>
    <property type="project" value="InterPro"/>
</dbReference>
<dbReference type="SMART" id="SM00382">
    <property type="entry name" value="AAA"/>
    <property type="match status" value="1"/>
</dbReference>
<name>A0A177NBF9_9GAMM</name>
<dbReference type="Gene3D" id="1.10.8.80">
    <property type="entry name" value="Magnesium chelatase subunit I, C-Terminal domain"/>
    <property type="match status" value="1"/>
</dbReference>
<keyword evidence="2" id="KW-0067">ATP-binding</keyword>
<dbReference type="FunFam" id="3.40.50.300:FF:000640">
    <property type="entry name" value="MoxR family ATPase"/>
    <property type="match status" value="1"/>
</dbReference>
<sequence length="328" mass="35625">MSRSPWAAPARILDSTQSLAMENIHALIENVERVIVGKRPVIELACVAILCKGHILLEDVPGTGKTMLARALARSIRVDMKRLQCTPDLLPSDITGVAVYNQKTADFEFRPGPVFTQLLLADEINRATPRAQSALLECMEEFHVSVDGQSYELPKLFTVMATQNPIDMAGTHALPEAQLDRFFIRLHMGYPNLDQEIKILAAQARTHPIETLQPVTSEAQILAARAEVKNVYISPDVAAYIVGIGAASRKHADLRLGASPRATLALARAAQGLAYLRGQAFVTPDLVKQIAPAVLEHRLLVRPQAAVLGRSGGEILAEILGQLPPPVV</sequence>
<dbReference type="Pfam" id="PF07726">
    <property type="entry name" value="AAA_3"/>
    <property type="match status" value="1"/>
</dbReference>
<dbReference type="InterPro" id="IPR041628">
    <property type="entry name" value="ChlI/MoxR_AAA_lid"/>
</dbReference>
<evidence type="ECO:0000313" key="5">
    <source>
        <dbReference type="EMBL" id="OAI15171.1"/>
    </source>
</evidence>
<dbReference type="InterPro" id="IPR050764">
    <property type="entry name" value="CbbQ/NirQ/NorQ/GpvN"/>
</dbReference>
<comment type="caution">
    <text evidence="5">The sequence shown here is derived from an EMBL/GenBank/DDBJ whole genome shotgun (WGS) entry which is preliminary data.</text>
</comment>
<accession>A0A177NBF9</accession>
<dbReference type="PIRSF" id="PIRSF002849">
    <property type="entry name" value="AAA_ATPase_chaperone_MoxR_prd"/>
    <property type="match status" value="1"/>
</dbReference>
<dbReference type="InterPro" id="IPR003593">
    <property type="entry name" value="AAA+_ATPase"/>
</dbReference>